<evidence type="ECO:0000256" key="1">
    <source>
        <dbReference type="ARBA" id="ARBA00010945"/>
    </source>
</evidence>
<dbReference type="GO" id="GO:0003887">
    <property type="term" value="F:DNA-directed DNA polymerase activity"/>
    <property type="evidence" value="ECO:0007669"/>
    <property type="project" value="UniProtKB-UniRule"/>
</dbReference>
<keyword evidence="6" id="KW-0808">Transferase</keyword>
<dbReference type="InterPro" id="IPR050116">
    <property type="entry name" value="DNA_polymerase-Y"/>
</dbReference>
<keyword evidence="6" id="KW-0479">Metal-binding</keyword>
<keyword evidence="5 6" id="KW-0239">DNA-directed DNA polymerase</keyword>
<dbReference type="GO" id="GO:0042276">
    <property type="term" value="P:error-prone translesion synthesis"/>
    <property type="evidence" value="ECO:0007669"/>
    <property type="project" value="TreeGrafter"/>
</dbReference>
<dbReference type="Proteomes" id="UP000003100">
    <property type="component" value="Unassembled WGS sequence"/>
</dbReference>
<dbReference type="Gene3D" id="3.40.1170.60">
    <property type="match status" value="1"/>
</dbReference>
<evidence type="ECO:0000256" key="3">
    <source>
        <dbReference type="ARBA" id="ARBA00022695"/>
    </source>
</evidence>
<comment type="subcellular location">
    <subcellularLocation>
        <location evidence="6">Cytoplasm</location>
    </subcellularLocation>
</comment>
<dbReference type="Pfam" id="PF11798">
    <property type="entry name" value="IMS_HHH"/>
    <property type="match status" value="1"/>
</dbReference>
<evidence type="ECO:0000313" key="9">
    <source>
        <dbReference type="Proteomes" id="UP000003100"/>
    </source>
</evidence>
<dbReference type="InterPro" id="IPR017961">
    <property type="entry name" value="DNA_pol_Y-fam_little_finger"/>
</dbReference>
<keyword evidence="6" id="KW-0963">Cytoplasm</keyword>
<dbReference type="InterPro" id="IPR001126">
    <property type="entry name" value="UmuC"/>
</dbReference>
<feature type="domain" description="UmuC" evidence="7">
    <location>
        <begin position="35"/>
        <end position="224"/>
    </location>
</feature>
<feature type="active site" evidence="6">
    <location>
        <position position="143"/>
    </location>
</feature>
<comment type="subunit">
    <text evidence="6">Monomer.</text>
</comment>
<dbReference type="InterPro" id="IPR022880">
    <property type="entry name" value="DNApol_IV"/>
</dbReference>
<keyword evidence="3 6" id="KW-0548">Nucleotidyltransferase</keyword>
<feature type="binding site" evidence="6">
    <location>
        <position position="142"/>
    </location>
    <ligand>
        <name>Mg(2+)</name>
        <dbReference type="ChEBI" id="CHEBI:18420"/>
    </ligand>
</feature>
<dbReference type="SUPFAM" id="SSF56672">
    <property type="entry name" value="DNA/RNA polymerases"/>
    <property type="match status" value="1"/>
</dbReference>
<proteinExistence type="inferred from homology"/>
<dbReference type="GO" id="GO:0000287">
    <property type="term" value="F:magnesium ion binding"/>
    <property type="evidence" value="ECO:0007669"/>
    <property type="project" value="UniProtKB-UniRule"/>
</dbReference>
<keyword evidence="9" id="KW-1185">Reference proteome</keyword>
<dbReference type="InterPro" id="IPR043128">
    <property type="entry name" value="Rev_trsase/Diguanyl_cyclase"/>
</dbReference>
<dbReference type="InterPro" id="IPR043502">
    <property type="entry name" value="DNA/RNA_pol_sf"/>
</dbReference>
<reference evidence="8 9" key="1">
    <citation type="submission" date="2009-01" db="EMBL/GenBank/DDBJ databases">
        <authorList>
            <person name="Fulton L."/>
            <person name="Clifton S."/>
            <person name="Fulton B."/>
            <person name="Xu J."/>
            <person name="Minx P."/>
            <person name="Pepin K.H."/>
            <person name="Johnson M."/>
            <person name="Bhonagiri V."/>
            <person name="Nash W.E."/>
            <person name="Mardis E.R."/>
            <person name="Wilson R.K."/>
        </authorList>
    </citation>
    <scope>NUCLEOTIDE SEQUENCE [LARGE SCALE GENOMIC DNA]</scope>
    <source>
        <strain evidence="9">DSM 10507 / JCM 14656 / S5a33</strain>
    </source>
</reference>
<dbReference type="HOGENOM" id="CLU_012348_1_1_9"/>
<sequence>MSDGSGYSVKSKLEFFKHFLYNETEGGENMFDKVIFHIDVNSAFLSWEAVYRMEVLGGKVDLRKKVCAVGGDVASRRGIILAKSIGAKKYGVRTGESILEARKKCPNLELVPANYPLYQRCSQAFLKILREYSPCVEQYSIDEAFVDMTGTRCLWGEPRQAAKKMKDRIRQELGFTVNIGISSNKLLAKMASDFEKPDKVHTLFVSEIQEKMWPLPVSELFFVGRATEKKLDTLGIHTIGDLAETDLQILRKHLKKHGEVIWSFANGKDVSLVEEEPPQMKGYGNSTTIPFDVTDASTAKMILLSLAETVASRLRRDGRKAEVISVQIKDFQLCTVSHQKTMEFATDITSEIHRAACELFEELWNGQPIRLLGIHTSHLRDQQEARQLNLFDRSDYEKQERLDAAIDRIRERYGVDSVKRAVFVESPIDHMCGRATREKRKVDYSKIHIE</sequence>
<dbReference type="AlphaFoldDB" id="C0CHB5"/>
<organism evidence="8 9">
    <name type="scientific">Blautia hydrogenotrophica (strain DSM 10507 / JCM 14656 / S5a33)</name>
    <name type="common">Ruminococcus hydrogenotrophicus</name>
    <dbReference type="NCBI Taxonomy" id="476272"/>
    <lineage>
        <taxon>Bacteria</taxon>
        <taxon>Bacillati</taxon>
        <taxon>Bacillota</taxon>
        <taxon>Clostridia</taxon>
        <taxon>Lachnospirales</taxon>
        <taxon>Lachnospiraceae</taxon>
        <taxon>Blautia</taxon>
    </lineage>
</organism>
<dbReference type="eggNOG" id="COG0389">
    <property type="taxonomic scope" value="Bacteria"/>
</dbReference>
<evidence type="ECO:0000313" key="8">
    <source>
        <dbReference type="EMBL" id="EEG50835.1"/>
    </source>
</evidence>
<keyword evidence="6" id="KW-0238">DNA-binding</keyword>
<dbReference type="HAMAP" id="MF_01113">
    <property type="entry name" value="DNApol_IV"/>
    <property type="match status" value="1"/>
</dbReference>
<dbReference type="Gene3D" id="1.10.150.20">
    <property type="entry name" value="5' to 3' exonuclease, C-terminal subdomain"/>
    <property type="match status" value="1"/>
</dbReference>
<accession>C0CHB5</accession>
<dbReference type="PATRIC" id="fig|476272.21.peg.3234"/>
<keyword evidence="4 6" id="KW-0227">DNA damage</keyword>
<dbReference type="InterPro" id="IPR036775">
    <property type="entry name" value="DNA_pol_Y-fam_lit_finger_sf"/>
</dbReference>
<gene>
    <name evidence="6" type="primary">dinB</name>
    <name evidence="8" type="ORF">RUMHYD_00229</name>
</gene>
<dbReference type="Gene3D" id="3.30.1490.100">
    <property type="entry name" value="DNA polymerase, Y-family, little finger domain"/>
    <property type="match status" value="1"/>
</dbReference>
<dbReference type="SUPFAM" id="SSF100879">
    <property type="entry name" value="Lesion bypass DNA polymerase (Y-family), little finger domain"/>
    <property type="match status" value="1"/>
</dbReference>
<dbReference type="Pfam" id="PF00817">
    <property type="entry name" value="IMS"/>
    <property type="match status" value="1"/>
</dbReference>
<keyword evidence="2 6" id="KW-0515">Mutator protein</keyword>
<feature type="binding site" evidence="6">
    <location>
        <position position="39"/>
    </location>
    <ligand>
        <name>Mg(2+)</name>
        <dbReference type="ChEBI" id="CHEBI:18420"/>
    </ligand>
</feature>
<keyword evidence="6" id="KW-0460">Magnesium</keyword>
<evidence type="ECO:0000256" key="5">
    <source>
        <dbReference type="ARBA" id="ARBA00022932"/>
    </source>
</evidence>
<dbReference type="Gene3D" id="3.30.70.270">
    <property type="match status" value="1"/>
</dbReference>
<dbReference type="GO" id="GO:0003684">
    <property type="term" value="F:damaged DNA binding"/>
    <property type="evidence" value="ECO:0007669"/>
    <property type="project" value="InterPro"/>
</dbReference>
<evidence type="ECO:0000256" key="6">
    <source>
        <dbReference type="HAMAP-Rule" id="MF_01113"/>
    </source>
</evidence>
<evidence type="ECO:0000256" key="4">
    <source>
        <dbReference type="ARBA" id="ARBA00022763"/>
    </source>
</evidence>
<keyword evidence="6" id="KW-0235">DNA replication</keyword>
<dbReference type="GO" id="GO:0006261">
    <property type="term" value="P:DNA-templated DNA replication"/>
    <property type="evidence" value="ECO:0007669"/>
    <property type="project" value="UniProtKB-UniRule"/>
</dbReference>
<dbReference type="PANTHER" id="PTHR11076:SF35">
    <property type="entry name" value="DNA REPAIR PROTEIN HOMOLOG YOBH"/>
    <property type="match status" value="1"/>
</dbReference>
<dbReference type="PANTHER" id="PTHR11076">
    <property type="entry name" value="DNA REPAIR POLYMERASE UMUC / TRANSFERASE FAMILY MEMBER"/>
    <property type="match status" value="1"/>
</dbReference>
<reference evidence="8 9" key="2">
    <citation type="submission" date="2009-02" db="EMBL/GenBank/DDBJ databases">
        <title>Draft genome sequence of Blautia hydrogenotrophica DSM 10507 (Ruminococcus hydrogenotrophicus DSM 10507).</title>
        <authorList>
            <person name="Sudarsanam P."/>
            <person name="Ley R."/>
            <person name="Guruge J."/>
            <person name="Turnbaugh P.J."/>
            <person name="Mahowald M."/>
            <person name="Liep D."/>
            <person name="Gordon J."/>
        </authorList>
    </citation>
    <scope>NUCLEOTIDE SEQUENCE [LARGE SCALE GENOMIC DNA]</scope>
    <source>
        <strain evidence="9">DSM 10507 / JCM 14656 / S5a33</strain>
    </source>
</reference>
<feature type="site" description="Substrate discrimination" evidence="6">
    <location>
        <position position="44"/>
    </location>
</feature>
<name>C0CHB5_BLAHS</name>
<evidence type="ECO:0000256" key="2">
    <source>
        <dbReference type="ARBA" id="ARBA00022457"/>
    </source>
</evidence>
<dbReference type="InterPro" id="IPR024728">
    <property type="entry name" value="PolY_HhH_motif"/>
</dbReference>
<dbReference type="Pfam" id="PF11799">
    <property type="entry name" value="IMS_C"/>
    <property type="match status" value="1"/>
</dbReference>
<dbReference type="EC" id="2.7.7.7" evidence="6"/>
<dbReference type="EMBL" id="ACBZ01000006">
    <property type="protein sequence ID" value="EEG50835.1"/>
    <property type="molecule type" value="Genomic_DNA"/>
</dbReference>
<dbReference type="CDD" id="cd03586">
    <property type="entry name" value="PolY_Pol_IV_kappa"/>
    <property type="match status" value="1"/>
</dbReference>
<dbReference type="GO" id="GO:0009432">
    <property type="term" value="P:SOS response"/>
    <property type="evidence" value="ECO:0007669"/>
    <property type="project" value="TreeGrafter"/>
</dbReference>
<comment type="function">
    <text evidence="6">Poorly processive, error-prone DNA polymerase involved in untargeted mutagenesis. Copies undamaged DNA at stalled replication forks, which arise in vivo from mismatched or misaligned primer ends. These misaligned primers can be extended by PolIV. Exhibits no 3'-5' exonuclease (proofreading) activity. May be involved in translesional synthesis, in conjunction with the beta clamp from PolIII.</text>
</comment>
<dbReference type="PROSITE" id="PS50173">
    <property type="entry name" value="UMUC"/>
    <property type="match status" value="1"/>
</dbReference>
<protein>
    <recommendedName>
        <fullName evidence="6">DNA polymerase IV</fullName>
        <shortName evidence="6">Pol IV</shortName>
        <ecNumber evidence="6">2.7.7.7</ecNumber>
    </recommendedName>
</protein>
<comment type="similarity">
    <text evidence="1 6">Belongs to the DNA polymerase type-Y family.</text>
</comment>
<dbReference type="GO" id="GO:0005829">
    <property type="term" value="C:cytosol"/>
    <property type="evidence" value="ECO:0007669"/>
    <property type="project" value="TreeGrafter"/>
</dbReference>
<comment type="catalytic activity">
    <reaction evidence="6">
        <text>DNA(n) + a 2'-deoxyribonucleoside 5'-triphosphate = DNA(n+1) + diphosphate</text>
        <dbReference type="Rhea" id="RHEA:22508"/>
        <dbReference type="Rhea" id="RHEA-COMP:17339"/>
        <dbReference type="Rhea" id="RHEA-COMP:17340"/>
        <dbReference type="ChEBI" id="CHEBI:33019"/>
        <dbReference type="ChEBI" id="CHEBI:61560"/>
        <dbReference type="ChEBI" id="CHEBI:173112"/>
        <dbReference type="EC" id="2.7.7.7"/>
    </reaction>
</comment>
<comment type="cofactor">
    <cofactor evidence="6">
        <name>Mg(2+)</name>
        <dbReference type="ChEBI" id="CHEBI:18420"/>
    </cofactor>
    <text evidence="6">Binds 2 magnesium ions per subunit.</text>
</comment>
<evidence type="ECO:0000259" key="7">
    <source>
        <dbReference type="PROSITE" id="PS50173"/>
    </source>
</evidence>
<keyword evidence="6" id="KW-0234">DNA repair</keyword>
<dbReference type="GO" id="GO:0006281">
    <property type="term" value="P:DNA repair"/>
    <property type="evidence" value="ECO:0007669"/>
    <property type="project" value="UniProtKB-UniRule"/>
</dbReference>